<name>A0A6G1FYQ7_9PEZI</name>
<protein>
    <submittedName>
        <fullName evidence="1 3">Uncharacterized protein</fullName>
    </submittedName>
</protein>
<evidence type="ECO:0000313" key="3">
    <source>
        <dbReference type="RefSeq" id="XP_033532437.1"/>
    </source>
</evidence>
<accession>A0A6G1FYQ7</accession>
<dbReference type="AlphaFoldDB" id="A0A6G1FYQ7"/>
<dbReference type="Proteomes" id="UP000504638">
    <property type="component" value="Unplaced"/>
</dbReference>
<sequence>MPWKCQQPGTQRRLSWRVKASQNIKPLETQRAPSPIHRQSWRTGGFSALFWLSVVPAQFSAVWLPRRSLTTTAICNVLVRTHRLLMVNNESRQSIGLEQQSQSRDIPQHQKLSCASCR</sequence>
<proteinExistence type="predicted"/>
<reference evidence="3" key="2">
    <citation type="submission" date="2020-04" db="EMBL/GenBank/DDBJ databases">
        <authorList>
            <consortium name="NCBI Genome Project"/>
        </authorList>
    </citation>
    <scope>NUCLEOTIDE SEQUENCE</scope>
    <source>
        <strain evidence="3">CBS 781.70</strain>
    </source>
</reference>
<organism evidence="1">
    <name type="scientific">Eremomyces bilateralis CBS 781.70</name>
    <dbReference type="NCBI Taxonomy" id="1392243"/>
    <lineage>
        <taxon>Eukaryota</taxon>
        <taxon>Fungi</taxon>
        <taxon>Dikarya</taxon>
        <taxon>Ascomycota</taxon>
        <taxon>Pezizomycotina</taxon>
        <taxon>Dothideomycetes</taxon>
        <taxon>Dothideomycetes incertae sedis</taxon>
        <taxon>Eremomycetales</taxon>
        <taxon>Eremomycetaceae</taxon>
        <taxon>Eremomyces</taxon>
    </lineage>
</organism>
<dbReference type="GeneID" id="54423847"/>
<reference evidence="1 3" key="1">
    <citation type="submission" date="2020-01" db="EMBL/GenBank/DDBJ databases">
        <authorList>
            <consortium name="DOE Joint Genome Institute"/>
            <person name="Haridas S."/>
            <person name="Albert R."/>
            <person name="Binder M."/>
            <person name="Bloem J."/>
            <person name="Labutti K."/>
            <person name="Salamov A."/>
            <person name="Andreopoulos B."/>
            <person name="Baker S.E."/>
            <person name="Barry K."/>
            <person name="Bills G."/>
            <person name="Bluhm B.H."/>
            <person name="Cannon C."/>
            <person name="Castanera R."/>
            <person name="Culley D.E."/>
            <person name="Daum C."/>
            <person name="Ezra D."/>
            <person name="Gonzalez J.B."/>
            <person name="Henrissat B."/>
            <person name="Kuo A."/>
            <person name="Liang C."/>
            <person name="Lipzen A."/>
            <person name="Lutzoni F."/>
            <person name="Magnuson J."/>
            <person name="Mondo S."/>
            <person name="Nolan M."/>
            <person name="Ohm R."/>
            <person name="Pangilinan J."/>
            <person name="Park H.-J."/>
            <person name="Ramirez L."/>
            <person name="Alfaro M."/>
            <person name="Sun H."/>
            <person name="Tritt A."/>
            <person name="Yoshinaga Y."/>
            <person name="Zwiers L.-H."/>
            <person name="Turgeon B.G."/>
            <person name="Goodwin S.B."/>
            <person name="Spatafora J.W."/>
            <person name="Crous P.W."/>
            <person name="Grigoriev I.V."/>
        </authorList>
    </citation>
    <scope>NUCLEOTIDE SEQUENCE</scope>
    <source>
        <strain evidence="1 3">CBS 781.70</strain>
    </source>
</reference>
<evidence type="ECO:0000313" key="2">
    <source>
        <dbReference type="Proteomes" id="UP000504638"/>
    </source>
</evidence>
<dbReference type="EMBL" id="ML975164">
    <property type="protein sequence ID" value="KAF1810806.1"/>
    <property type="molecule type" value="Genomic_DNA"/>
</dbReference>
<keyword evidence="2" id="KW-1185">Reference proteome</keyword>
<gene>
    <name evidence="1 3" type="ORF">P152DRAFT_83150</name>
</gene>
<evidence type="ECO:0000313" key="1">
    <source>
        <dbReference type="EMBL" id="KAF1810806.1"/>
    </source>
</evidence>
<dbReference type="RefSeq" id="XP_033532437.1">
    <property type="nucleotide sequence ID" value="XM_033683277.1"/>
</dbReference>
<reference evidence="3" key="3">
    <citation type="submission" date="2025-04" db="UniProtKB">
        <authorList>
            <consortium name="RefSeq"/>
        </authorList>
    </citation>
    <scope>IDENTIFICATION</scope>
    <source>
        <strain evidence="3">CBS 781.70</strain>
    </source>
</reference>